<dbReference type="Proteomes" id="UP000887580">
    <property type="component" value="Unplaced"/>
</dbReference>
<evidence type="ECO:0000313" key="1">
    <source>
        <dbReference type="Proteomes" id="UP000887580"/>
    </source>
</evidence>
<dbReference type="WBParaSite" id="PS1159_v2.g22115.t1">
    <property type="protein sequence ID" value="PS1159_v2.g22115.t1"/>
    <property type="gene ID" value="PS1159_v2.g22115"/>
</dbReference>
<organism evidence="1 2">
    <name type="scientific">Panagrolaimus sp. PS1159</name>
    <dbReference type="NCBI Taxonomy" id="55785"/>
    <lineage>
        <taxon>Eukaryota</taxon>
        <taxon>Metazoa</taxon>
        <taxon>Ecdysozoa</taxon>
        <taxon>Nematoda</taxon>
        <taxon>Chromadorea</taxon>
        <taxon>Rhabditida</taxon>
        <taxon>Tylenchina</taxon>
        <taxon>Panagrolaimomorpha</taxon>
        <taxon>Panagrolaimoidea</taxon>
        <taxon>Panagrolaimidae</taxon>
        <taxon>Panagrolaimus</taxon>
    </lineage>
</organism>
<reference evidence="2" key="1">
    <citation type="submission" date="2022-11" db="UniProtKB">
        <authorList>
            <consortium name="WormBaseParasite"/>
        </authorList>
    </citation>
    <scope>IDENTIFICATION</scope>
</reference>
<name>A0AC35FYM3_9BILA</name>
<protein>
    <submittedName>
        <fullName evidence="2">Threonylcarbamoyl-AMP synthase</fullName>
    </submittedName>
</protein>
<accession>A0AC35FYM3</accession>
<sequence>MAPIIQLQNENDIKYAVQKAAEVLRNGGIIALPTDTIYGVSTLVKHSEKIYQLKQRPHEKPLGLFQRPHEKPLGLFVANFDQIEKFSNVTVPSSLLQKLLPGPLTLIFQRSAALSNDFNPTTSNVGIRIPQQKFVQLLCQEFPNQPITQTSANLSGTPESPLCIEDFKNLWPSLDLIIDAGPIIQNQGNRNGSTIVDLSVKGKYKIVREGCAKDQTVKILKIYGLKEMHD</sequence>
<proteinExistence type="predicted"/>
<evidence type="ECO:0000313" key="2">
    <source>
        <dbReference type="WBParaSite" id="PS1159_v2.g22115.t1"/>
    </source>
</evidence>